<gene>
    <name evidence="9" type="ORF">NE398_11005</name>
</gene>
<dbReference type="GO" id="GO:0015074">
    <property type="term" value="P:DNA integration"/>
    <property type="evidence" value="ECO:0007669"/>
    <property type="project" value="InterPro"/>
</dbReference>
<dbReference type="SUPFAM" id="SSF56349">
    <property type="entry name" value="DNA breaking-rejoining enzymes"/>
    <property type="match status" value="1"/>
</dbReference>
<comment type="caution">
    <text evidence="9">The sequence shown here is derived from an EMBL/GenBank/DDBJ whole genome shotgun (WGS) entry which is preliminary data.</text>
</comment>
<organism evidence="9 10">
    <name type="scientific">Clostridium tertium</name>
    <dbReference type="NCBI Taxonomy" id="1559"/>
    <lineage>
        <taxon>Bacteria</taxon>
        <taxon>Bacillati</taxon>
        <taxon>Bacillota</taxon>
        <taxon>Clostridia</taxon>
        <taxon>Eubacteriales</taxon>
        <taxon>Clostridiaceae</taxon>
        <taxon>Clostridium</taxon>
    </lineage>
</organism>
<dbReference type="InterPro" id="IPR010998">
    <property type="entry name" value="Integrase_recombinase_N"/>
</dbReference>
<dbReference type="PANTHER" id="PTHR30349">
    <property type="entry name" value="PHAGE INTEGRASE-RELATED"/>
    <property type="match status" value="1"/>
</dbReference>
<feature type="domain" description="Tyr recombinase" evidence="7">
    <location>
        <begin position="140"/>
        <end position="323"/>
    </location>
</feature>
<dbReference type="PROSITE" id="PS51898">
    <property type="entry name" value="TYR_RECOMBINASE"/>
    <property type="match status" value="1"/>
</dbReference>
<evidence type="ECO:0000313" key="9">
    <source>
        <dbReference type="EMBL" id="MDC4240688.1"/>
    </source>
</evidence>
<dbReference type="AlphaFoldDB" id="A0A9X3XKV2"/>
<accession>A0A9X3XKV2</accession>
<dbReference type="PROSITE" id="PS51900">
    <property type="entry name" value="CB"/>
    <property type="match status" value="1"/>
</dbReference>
<reference evidence="9" key="1">
    <citation type="submission" date="2022-05" db="EMBL/GenBank/DDBJ databases">
        <title>Draft genome sequence of Clostridium tertium strain CP3 isolated from Peru.</title>
        <authorList>
            <person name="Hurtado R."/>
            <person name="Lima L."/>
            <person name="Sousa T."/>
            <person name="Jaiswal A.K."/>
            <person name="Tiwari S."/>
            <person name="Maturrano L."/>
            <person name="Brenig B."/>
            <person name="Azevedo V."/>
        </authorList>
    </citation>
    <scope>NUCLEOTIDE SEQUENCE</scope>
    <source>
        <strain evidence="9">CP3</strain>
    </source>
</reference>
<keyword evidence="3" id="KW-0229">DNA integration</keyword>
<dbReference type="InterPro" id="IPR011010">
    <property type="entry name" value="DNA_brk_join_enz"/>
</dbReference>
<dbReference type="Pfam" id="PF02899">
    <property type="entry name" value="Phage_int_SAM_1"/>
    <property type="match status" value="1"/>
</dbReference>
<evidence type="ECO:0000256" key="4">
    <source>
        <dbReference type="ARBA" id="ARBA00023125"/>
    </source>
</evidence>
<feature type="domain" description="Core-binding (CB)" evidence="8">
    <location>
        <begin position="8"/>
        <end position="119"/>
    </location>
</feature>
<protein>
    <submittedName>
        <fullName evidence="9">Tyrosine-type recombinase/integrase</fullName>
    </submittedName>
</protein>
<keyword evidence="4 6" id="KW-0238">DNA-binding</keyword>
<dbReference type="Gene3D" id="1.10.150.130">
    <property type="match status" value="1"/>
</dbReference>
<evidence type="ECO:0000313" key="10">
    <source>
        <dbReference type="Proteomes" id="UP001141183"/>
    </source>
</evidence>
<dbReference type="CDD" id="cd00397">
    <property type="entry name" value="DNA_BRE_C"/>
    <property type="match status" value="1"/>
</dbReference>
<dbReference type="Proteomes" id="UP001141183">
    <property type="component" value="Unassembled WGS sequence"/>
</dbReference>
<proteinExistence type="inferred from homology"/>
<evidence type="ECO:0000256" key="3">
    <source>
        <dbReference type="ARBA" id="ARBA00022908"/>
    </source>
</evidence>
<sequence>MPKIKKSRDINAYIHDFLNHCDLKGLSVKTIKSYHQTLALFSKYLEEERNITDINKVNKDVVEEYINFTRDRGKYSYIADEESLKKNYQHKRTDIGKEVSVATLNNYLRNIKVFFNFLYDNEIIIFNNVSKAKFIKEKRRMKDQISDEEFKKLISKIDITSFSEYRDYIIINLLFDTGMRISECLSLTIEDIDLVRRTIFLSANVTKGKQDRYVFYSQTLGKVLNRYIKFKDAVKDTDLLFPTTRCTPLTASNFERNFRNYRDRANISKDITPHTLRNNFGRRFLLNGGDIYMLSRILGHSSVTVTEKHYLDLQTEDIRDKYKSYSPLENLNK</sequence>
<evidence type="ECO:0000259" key="8">
    <source>
        <dbReference type="PROSITE" id="PS51900"/>
    </source>
</evidence>
<dbReference type="RefSeq" id="WP_258355608.1">
    <property type="nucleotide sequence ID" value="NZ_JAMRYU010000011.1"/>
</dbReference>
<dbReference type="EMBL" id="JAMRYU010000011">
    <property type="protein sequence ID" value="MDC4240688.1"/>
    <property type="molecule type" value="Genomic_DNA"/>
</dbReference>
<evidence type="ECO:0000256" key="1">
    <source>
        <dbReference type="ARBA" id="ARBA00003283"/>
    </source>
</evidence>
<dbReference type="GO" id="GO:0003677">
    <property type="term" value="F:DNA binding"/>
    <property type="evidence" value="ECO:0007669"/>
    <property type="project" value="UniProtKB-UniRule"/>
</dbReference>
<keyword evidence="10" id="KW-1185">Reference proteome</keyword>
<evidence type="ECO:0000256" key="5">
    <source>
        <dbReference type="ARBA" id="ARBA00023172"/>
    </source>
</evidence>
<dbReference type="GO" id="GO:0006310">
    <property type="term" value="P:DNA recombination"/>
    <property type="evidence" value="ECO:0007669"/>
    <property type="project" value="UniProtKB-KW"/>
</dbReference>
<dbReference type="InterPro" id="IPR004107">
    <property type="entry name" value="Integrase_SAM-like_N"/>
</dbReference>
<dbReference type="InterPro" id="IPR050090">
    <property type="entry name" value="Tyrosine_recombinase_XerCD"/>
</dbReference>
<dbReference type="InterPro" id="IPR013762">
    <property type="entry name" value="Integrase-like_cat_sf"/>
</dbReference>
<dbReference type="InterPro" id="IPR002104">
    <property type="entry name" value="Integrase_catalytic"/>
</dbReference>
<name>A0A9X3XKV2_9CLOT</name>
<comment type="similarity">
    <text evidence="2">Belongs to the 'phage' integrase family.</text>
</comment>
<keyword evidence="5" id="KW-0233">DNA recombination</keyword>
<evidence type="ECO:0000259" key="7">
    <source>
        <dbReference type="PROSITE" id="PS51898"/>
    </source>
</evidence>
<dbReference type="Gene3D" id="1.10.443.10">
    <property type="entry name" value="Intergrase catalytic core"/>
    <property type="match status" value="1"/>
</dbReference>
<comment type="function">
    <text evidence="1">Site-specific tyrosine recombinase, which acts by catalyzing the cutting and rejoining of the recombining DNA molecules.</text>
</comment>
<dbReference type="Pfam" id="PF00589">
    <property type="entry name" value="Phage_integrase"/>
    <property type="match status" value="1"/>
</dbReference>
<dbReference type="InterPro" id="IPR044068">
    <property type="entry name" value="CB"/>
</dbReference>
<dbReference type="PANTHER" id="PTHR30349:SF64">
    <property type="entry name" value="PROPHAGE INTEGRASE INTD-RELATED"/>
    <property type="match status" value="1"/>
</dbReference>
<evidence type="ECO:0000256" key="6">
    <source>
        <dbReference type="PROSITE-ProRule" id="PRU01248"/>
    </source>
</evidence>
<evidence type="ECO:0000256" key="2">
    <source>
        <dbReference type="ARBA" id="ARBA00008857"/>
    </source>
</evidence>